<keyword evidence="5" id="KW-0732">Signal</keyword>
<comment type="similarity">
    <text evidence="1">Belongs to the peptidase C40 family.</text>
</comment>
<evidence type="ECO:0000313" key="9">
    <source>
        <dbReference type="Proteomes" id="UP000006620"/>
    </source>
</evidence>
<dbReference type="InterPro" id="IPR000064">
    <property type="entry name" value="NLP_P60_dom"/>
</dbReference>
<dbReference type="SUPFAM" id="SSF54001">
    <property type="entry name" value="Cysteine proteinases"/>
    <property type="match status" value="1"/>
</dbReference>
<dbReference type="PROSITE" id="PS51781">
    <property type="entry name" value="SH3B"/>
    <property type="match status" value="3"/>
</dbReference>
<dbReference type="AlphaFoldDB" id="F8FBA5"/>
<proteinExistence type="inferred from homology"/>
<dbReference type="Pfam" id="PF08239">
    <property type="entry name" value="SH3_3"/>
    <property type="match status" value="3"/>
</dbReference>
<name>F8FBA5_PAEMK</name>
<dbReference type="SUPFAM" id="SSF50044">
    <property type="entry name" value="SH3-domain"/>
    <property type="match status" value="1"/>
</dbReference>
<reference evidence="8 9" key="2">
    <citation type="journal article" date="2013" name="Genome Announc.">
        <title>Genome Sequence of Growth-Improving Paenibacillus mucilaginosus Strain KNP414.</title>
        <authorList>
            <person name="Lu J.J."/>
            <person name="Wang J.F."/>
            <person name="Hu X.F."/>
        </authorList>
    </citation>
    <scope>NUCLEOTIDE SEQUENCE [LARGE SCALE GENOMIC DNA]</scope>
    <source>
        <strain evidence="8 9">KNP414</strain>
    </source>
</reference>
<gene>
    <name evidence="8" type="ordered locus">KNP414_03528</name>
</gene>
<dbReference type="CDD" id="cd00174">
    <property type="entry name" value="SH3"/>
    <property type="match status" value="1"/>
</dbReference>
<feature type="domain" description="SH3b" evidence="6">
    <location>
        <begin position="28"/>
        <end position="95"/>
    </location>
</feature>
<dbReference type="PANTHER" id="PTHR47053:SF1">
    <property type="entry name" value="MUREIN DD-ENDOPEPTIDASE MEPH-RELATED"/>
    <property type="match status" value="1"/>
</dbReference>
<dbReference type="KEGG" id="pms:KNP414_03528"/>
<dbReference type="SMART" id="SM00287">
    <property type="entry name" value="SH3b"/>
    <property type="match status" value="3"/>
</dbReference>
<dbReference type="Gene3D" id="2.30.30.40">
    <property type="entry name" value="SH3 Domains"/>
    <property type="match status" value="3"/>
</dbReference>
<evidence type="ECO:0000256" key="1">
    <source>
        <dbReference type="ARBA" id="ARBA00007074"/>
    </source>
</evidence>
<dbReference type="PROSITE" id="PS51935">
    <property type="entry name" value="NLPC_P60"/>
    <property type="match status" value="1"/>
</dbReference>
<dbReference type="InterPro" id="IPR003646">
    <property type="entry name" value="SH3-like_bac-type"/>
</dbReference>
<feature type="chain" id="PRO_5003370519" evidence="5">
    <location>
        <begin position="26"/>
        <end position="406"/>
    </location>
</feature>
<keyword evidence="2" id="KW-0645">Protease</keyword>
<evidence type="ECO:0000259" key="7">
    <source>
        <dbReference type="PROSITE" id="PS51935"/>
    </source>
</evidence>
<evidence type="ECO:0000256" key="4">
    <source>
        <dbReference type="ARBA" id="ARBA00022807"/>
    </source>
</evidence>
<feature type="domain" description="SH3b" evidence="6">
    <location>
        <begin position="184"/>
        <end position="251"/>
    </location>
</feature>
<reference evidence="9" key="1">
    <citation type="submission" date="2011-06" db="EMBL/GenBank/DDBJ databases">
        <title>Complete genome sequence of Paenibacillus mucilaginosus KNP414.</title>
        <authorList>
            <person name="Wang J."/>
            <person name="Hu S."/>
            <person name="Hu X."/>
            <person name="Zhang B."/>
            <person name="Dong D."/>
            <person name="Zhang S."/>
            <person name="Zhao K."/>
            <person name="Wu D."/>
        </authorList>
    </citation>
    <scope>NUCLEOTIDE SEQUENCE [LARGE SCALE GENOMIC DNA]</scope>
    <source>
        <strain evidence="9">KNP414</strain>
    </source>
</reference>
<evidence type="ECO:0000256" key="2">
    <source>
        <dbReference type="ARBA" id="ARBA00022670"/>
    </source>
</evidence>
<dbReference type="PATRIC" id="fig|1036673.3.peg.3235"/>
<sequence>MKKQLLAIVLGAAVAFSSIPYQALAFSYEVSKVKVVSSVSFRTQPSTSGERIRYLKAGELLDLVSVYNSYWLQVKDASGQVGYVSSSSTYVRMTTVQVDTEPNGEITASVSFRTGPSTNDARIRYFQEGEKVLVLERTNDYWYKVQDASGVEGYVSSSSQYITTTFAGAAEEVIEAEPVEALFQSEPNATALASVSFRSGPSTDSSRIRYLAKGEKLLVLNKVNSYWYNVQDQYGVIGYVSTSSQYISTTFVEPYKLLSPSVAAQQVIDAGMKYIGVPYEFGSSRYDLSTFDCSDFVRQSFLDGTGQLLPGDSRSQGAYVKSIGKTSGEWRQLKAGDLMFFMSYKGSSASSYEGIDKSTETITHVGIYLGDGRVLHTYSVESGGVRIDTVAGSQWEKRFLFGGSTY</sequence>
<dbReference type="EMBL" id="CP002869">
    <property type="protein sequence ID" value="AEI42072.1"/>
    <property type="molecule type" value="Genomic_DNA"/>
</dbReference>
<evidence type="ECO:0000256" key="3">
    <source>
        <dbReference type="ARBA" id="ARBA00022801"/>
    </source>
</evidence>
<dbReference type="RefSeq" id="WP_013917229.1">
    <property type="nucleotide sequence ID" value="NC_015690.1"/>
</dbReference>
<feature type="signal peptide" evidence="5">
    <location>
        <begin position="1"/>
        <end position="25"/>
    </location>
</feature>
<dbReference type="PANTHER" id="PTHR47053">
    <property type="entry name" value="MUREIN DD-ENDOPEPTIDASE MEPH-RELATED"/>
    <property type="match status" value="1"/>
</dbReference>
<dbReference type="GO" id="GO:0006508">
    <property type="term" value="P:proteolysis"/>
    <property type="evidence" value="ECO:0007669"/>
    <property type="project" value="UniProtKB-KW"/>
</dbReference>
<dbReference type="Pfam" id="PF00877">
    <property type="entry name" value="NLPC_P60"/>
    <property type="match status" value="1"/>
</dbReference>
<protein>
    <submittedName>
        <fullName evidence="8">NLP/P60 family protein</fullName>
    </submittedName>
</protein>
<feature type="domain" description="SH3b" evidence="6">
    <location>
        <begin position="101"/>
        <end position="166"/>
    </location>
</feature>
<keyword evidence="4" id="KW-0788">Thiol protease</keyword>
<dbReference type="InterPro" id="IPR051202">
    <property type="entry name" value="Peptidase_C40"/>
</dbReference>
<feature type="domain" description="NlpC/P60" evidence="7">
    <location>
        <begin position="261"/>
        <end position="406"/>
    </location>
</feature>
<dbReference type="GO" id="GO:0008234">
    <property type="term" value="F:cysteine-type peptidase activity"/>
    <property type="evidence" value="ECO:0007669"/>
    <property type="project" value="UniProtKB-KW"/>
</dbReference>
<dbReference type="Proteomes" id="UP000006620">
    <property type="component" value="Chromosome"/>
</dbReference>
<accession>F8FBA5</accession>
<dbReference type="InterPro" id="IPR038765">
    <property type="entry name" value="Papain-like_cys_pep_sf"/>
</dbReference>
<keyword evidence="3" id="KW-0378">Hydrolase</keyword>
<evidence type="ECO:0000259" key="6">
    <source>
        <dbReference type="PROSITE" id="PS51781"/>
    </source>
</evidence>
<organism evidence="8 9">
    <name type="scientific">Paenibacillus mucilaginosus (strain KNP414)</name>
    <dbReference type="NCBI Taxonomy" id="1036673"/>
    <lineage>
        <taxon>Bacteria</taxon>
        <taxon>Bacillati</taxon>
        <taxon>Bacillota</taxon>
        <taxon>Bacilli</taxon>
        <taxon>Bacillales</taxon>
        <taxon>Paenibacillaceae</taxon>
        <taxon>Paenibacillus</taxon>
    </lineage>
</organism>
<dbReference type="Gene3D" id="3.90.1720.10">
    <property type="entry name" value="endopeptidase domain like (from Nostoc punctiforme)"/>
    <property type="match status" value="1"/>
</dbReference>
<evidence type="ECO:0000313" key="8">
    <source>
        <dbReference type="EMBL" id="AEI42072.1"/>
    </source>
</evidence>
<evidence type="ECO:0000256" key="5">
    <source>
        <dbReference type="SAM" id="SignalP"/>
    </source>
</evidence>
<dbReference type="HOGENOM" id="CLU_016043_13_1_9"/>
<dbReference type="InterPro" id="IPR036028">
    <property type="entry name" value="SH3-like_dom_sf"/>
</dbReference>